<organism evidence="6 7">
    <name type="scientific">Lentinula edodes</name>
    <name type="common">Shiitake mushroom</name>
    <name type="synonym">Lentinus edodes</name>
    <dbReference type="NCBI Taxonomy" id="5353"/>
    <lineage>
        <taxon>Eukaryota</taxon>
        <taxon>Fungi</taxon>
        <taxon>Dikarya</taxon>
        <taxon>Basidiomycota</taxon>
        <taxon>Agaricomycotina</taxon>
        <taxon>Agaricomycetes</taxon>
        <taxon>Agaricomycetidae</taxon>
        <taxon>Agaricales</taxon>
        <taxon>Marasmiineae</taxon>
        <taxon>Omphalotaceae</taxon>
        <taxon>Lentinula</taxon>
    </lineage>
</organism>
<dbReference type="PROSITE" id="PS00061">
    <property type="entry name" value="ADH_SHORT"/>
    <property type="match status" value="1"/>
</dbReference>
<proteinExistence type="inferred from homology"/>
<protein>
    <submittedName>
        <fullName evidence="6">NAD-P-binding protein</fullName>
    </submittedName>
</protein>
<dbReference type="Pfam" id="PF20152">
    <property type="entry name" value="DUF6534"/>
    <property type="match status" value="1"/>
</dbReference>
<dbReference type="PANTHER" id="PTHR24320">
    <property type="entry name" value="RETINOL DEHYDROGENASE"/>
    <property type="match status" value="1"/>
</dbReference>
<dbReference type="InterPro" id="IPR020904">
    <property type="entry name" value="Sc_DH/Rdtase_CS"/>
</dbReference>
<feature type="compositionally biased region" description="Pro residues" evidence="4">
    <location>
        <begin position="1"/>
        <end position="10"/>
    </location>
</feature>
<evidence type="ECO:0000313" key="7">
    <source>
        <dbReference type="Proteomes" id="UP000188533"/>
    </source>
</evidence>
<dbReference type="Proteomes" id="UP000188533">
    <property type="component" value="Unassembled WGS sequence"/>
</dbReference>
<reference evidence="6 7" key="2">
    <citation type="submission" date="2017-02" db="EMBL/GenBank/DDBJ databases">
        <title>A genome survey and senescence transcriptome analysis in Lentinula edodes.</title>
        <authorList>
            <person name="Sakamoto Y."/>
            <person name="Nakade K."/>
            <person name="Sato S."/>
            <person name="Yoshida Y."/>
            <person name="Miyazaki K."/>
            <person name="Natsume S."/>
            <person name="Konno N."/>
        </authorList>
    </citation>
    <scope>NUCLEOTIDE SEQUENCE [LARGE SCALE GENOMIC DNA]</scope>
    <source>
        <strain evidence="6 7">NBRC 111202</strain>
    </source>
</reference>
<keyword evidence="2" id="KW-0521">NADP</keyword>
<dbReference type="Pfam" id="PF00106">
    <property type="entry name" value="adh_short"/>
    <property type="match status" value="1"/>
</dbReference>
<name>A0A1Q3EMI2_LENED</name>
<dbReference type="InterPro" id="IPR036291">
    <property type="entry name" value="NAD(P)-bd_dom_sf"/>
</dbReference>
<feature type="domain" description="DUF6534" evidence="5">
    <location>
        <begin position="354"/>
        <end position="413"/>
    </location>
</feature>
<dbReference type="EMBL" id="BDGU01000641">
    <property type="protein sequence ID" value="GAW08418.1"/>
    <property type="molecule type" value="Genomic_DNA"/>
</dbReference>
<sequence>MPASKLPPPARVGSFSEKWPPKPTWKAPEDVPDLSGQIFLVTGGNVGIGRETCRILVARNAKVYLAARSEERAQTAIDDICRSTGKSNIHFLKIDLSDLSSVRKAAEQYISMEQELHVLINNAGVLYSPGIGPQTAQGYDVQFGVHVLGHYFFTLLLMPTLLRTANGEISGTPKPVRVVSVSSDAHEMTAPKKGIVWDSLQKGDAATPARKKLTGTRLYGQSKLGVVLISSELARRYGDQGVVAISLHPGGVKSELLRHLHPIIAWIVERIRIYPVSLGIITTLYAATSEAALDMNGEYLTAWARRQVPSIHAQNLEMGERLAGWSMAYCVFSINKPNIFIPINLDLKRVGLVAISRIMRRLINTGLVTAVVTIISLILDETASGTDFWTAIAQYPQCSIYFSTFLANLNARHFIRGSGDDTTVSNMEDIRFANTSDGLRRVELEWLGHVQCIESRKVYLL</sequence>
<dbReference type="AlphaFoldDB" id="A0A1Q3EMI2"/>
<evidence type="ECO:0000256" key="1">
    <source>
        <dbReference type="ARBA" id="ARBA00006484"/>
    </source>
</evidence>
<dbReference type="PANTHER" id="PTHR24320:SF236">
    <property type="entry name" value="SHORT-CHAIN DEHYDROGENASE-RELATED"/>
    <property type="match status" value="1"/>
</dbReference>
<evidence type="ECO:0000313" key="6">
    <source>
        <dbReference type="EMBL" id="GAW08418.1"/>
    </source>
</evidence>
<dbReference type="GO" id="GO:0016491">
    <property type="term" value="F:oxidoreductase activity"/>
    <property type="evidence" value="ECO:0007669"/>
    <property type="project" value="UniProtKB-KW"/>
</dbReference>
<comment type="similarity">
    <text evidence="1">Belongs to the short-chain dehydrogenases/reductases (SDR) family.</text>
</comment>
<dbReference type="SUPFAM" id="SSF51735">
    <property type="entry name" value="NAD(P)-binding Rossmann-fold domains"/>
    <property type="match status" value="1"/>
</dbReference>
<dbReference type="Gene3D" id="3.40.50.720">
    <property type="entry name" value="NAD(P)-binding Rossmann-like Domain"/>
    <property type="match status" value="1"/>
</dbReference>
<evidence type="ECO:0000256" key="2">
    <source>
        <dbReference type="ARBA" id="ARBA00022857"/>
    </source>
</evidence>
<keyword evidence="7" id="KW-1185">Reference proteome</keyword>
<evidence type="ECO:0000259" key="5">
    <source>
        <dbReference type="Pfam" id="PF20152"/>
    </source>
</evidence>
<dbReference type="STRING" id="5353.A0A1Q3EMI2"/>
<evidence type="ECO:0000256" key="3">
    <source>
        <dbReference type="ARBA" id="ARBA00023002"/>
    </source>
</evidence>
<dbReference type="InterPro" id="IPR002347">
    <property type="entry name" value="SDR_fam"/>
</dbReference>
<comment type="caution">
    <text evidence="6">The sequence shown here is derived from an EMBL/GenBank/DDBJ whole genome shotgun (WGS) entry which is preliminary data.</text>
</comment>
<feature type="region of interest" description="Disordered" evidence="4">
    <location>
        <begin position="1"/>
        <end position="30"/>
    </location>
</feature>
<keyword evidence="3" id="KW-0560">Oxidoreductase</keyword>
<evidence type="ECO:0000256" key="4">
    <source>
        <dbReference type="SAM" id="MobiDB-lite"/>
    </source>
</evidence>
<reference evidence="6 7" key="1">
    <citation type="submission" date="2016-08" db="EMBL/GenBank/DDBJ databases">
        <authorList>
            <consortium name="Lentinula edodes genome sequencing consortium"/>
            <person name="Sakamoto Y."/>
            <person name="Nakade K."/>
            <person name="Sato S."/>
            <person name="Yoshida Y."/>
            <person name="Miyazaki K."/>
            <person name="Natsume S."/>
            <person name="Konno N."/>
        </authorList>
    </citation>
    <scope>NUCLEOTIDE SEQUENCE [LARGE SCALE GENOMIC DNA]</scope>
    <source>
        <strain evidence="6 7">NBRC 111202</strain>
    </source>
</reference>
<dbReference type="PRINTS" id="PR00081">
    <property type="entry name" value="GDHRDH"/>
</dbReference>
<gene>
    <name evidence="6" type="ORF">LENED_010477</name>
</gene>
<dbReference type="InterPro" id="IPR045339">
    <property type="entry name" value="DUF6534"/>
</dbReference>
<accession>A0A1Q3EMI2</accession>